<dbReference type="AlphaFoldDB" id="A0A0N4T2W4"/>
<accession>A0A0N4T2W4</accession>
<dbReference type="InterPro" id="IPR006671">
    <property type="entry name" value="Cyclin_N"/>
</dbReference>
<dbReference type="Proteomes" id="UP000278627">
    <property type="component" value="Unassembled WGS sequence"/>
</dbReference>
<keyword evidence="4" id="KW-0812">Transmembrane</keyword>
<evidence type="ECO:0000256" key="2">
    <source>
        <dbReference type="ARBA" id="ARBA00040808"/>
    </source>
</evidence>
<dbReference type="GO" id="GO:0005634">
    <property type="term" value="C:nucleus"/>
    <property type="evidence" value="ECO:0007669"/>
    <property type="project" value="TreeGrafter"/>
</dbReference>
<dbReference type="WBParaSite" id="BPAG_0000254401-mRNA-1">
    <property type="protein sequence ID" value="BPAG_0000254401-mRNA-1"/>
    <property type="gene ID" value="BPAG_0000254401"/>
</dbReference>
<protein>
    <recommendedName>
        <fullName evidence="2">Protein CNPPD1</fullName>
    </recommendedName>
</protein>
<reference evidence="6 7" key="2">
    <citation type="submission" date="2018-11" db="EMBL/GenBank/DDBJ databases">
        <authorList>
            <consortium name="Pathogen Informatics"/>
        </authorList>
    </citation>
    <scope>NUCLEOTIDE SEQUENCE [LARGE SCALE GENOMIC DNA]</scope>
</reference>
<dbReference type="EMBL" id="UZAD01000386">
    <property type="protein sequence ID" value="VDN83700.1"/>
    <property type="molecule type" value="Genomic_DNA"/>
</dbReference>
<feature type="transmembrane region" description="Helical" evidence="4">
    <location>
        <begin position="305"/>
        <end position="327"/>
    </location>
</feature>
<proteinExistence type="inferred from homology"/>
<dbReference type="GO" id="GO:0000307">
    <property type="term" value="C:cyclin-dependent protein kinase holoenzyme complex"/>
    <property type="evidence" value="ECO:0007669"/>
    <property type="project" value="TreeGrafter"/>
</dbReference>
<feature type="domain" description="Cyclin N-terminal" evidence="5">
    <location>
        <begin position="168"/>
        <end position="255"/>
    </location>
</feature>
<gene>
    <name evidence="6" type="ORF">BPAG_LOCUS2514</name>
</gene>
<dbReference type="InterPro" id="IPR013922">
    <property type="entry name" value="Cyclin_PHO80-like"/>
</dbReference>
<keyword evidence="7" id="KW-1185">Reference proteome</keyword>
<keyword evidence="4" id="KW-1133">Transmembrane helix</keyword>
<evidence type="ECO:0000256" key="1">
    <source>
        <dbReference type="ARBA" id="ARBA00038508"/>
    </source>
</evidence>
<evidence type="ECO:0000259" key="5">
    <source>
        <dbReference type="Pfam" id="PF00134"/>
    </source>
</evidence>
<dbReference type="PANTHER" id="PTHR15615:SF108">
    <property type="entry name" value="PROTEIN CNPPD1"/>
    <property type="match status" value="1"/>
</dbReference>
<comment type="similarity">
    <text evidence="1">Belongs to the CNPPD1 family.</text>
</comment>
<sequence>MYSFGCILQHFLEEQQHLTSRLPPRKEPTKPQPLPSTGNIPPSTRLSQLLIGSFHMHYSIAKCIAHHSDTPTALHTLVSHSKRDTEKQREFELIFRTISFDRNNLRAVMPPVSLSFKRLQQRLRRSLCYGSRQMKSLPLPLSELAMDYFDRHCPYDYMSMDSATSLSRHGCVDACTFLIAMVYLDRIRTADKTCFESSDPDELYLSALIISSKYLHDVGQREFVYNDEWAALASISLKRVNEMELSVLDAIHWNTNVSYVEFVRMLEEVEVWVAKDSLEKRGFCTYNEIAILLSKASIIFDCVKLLMLSLAAFTFVYSTAIISLLIFPHIAISTSIQHNLVKNDRYILSASPTVDNVTQQKIVTFSLIPNNFYGWYISHVHRVFCSLLMSNIAIKYNMLFNRTTFWEDALSVYGLHS</sequence>
<keyword evidence="4" id="KW-0472">Membrane</keyword>
<dbReference type="GO" id="GO:0016538">
    <property type="term" value="F:cyclin-dependent protein serine/threonine kinase regulator activity"/>
    <property type="evidence" value="ECO:0007669"/>
    <property type="project" value="TreeGrafter"/>
</dbReference>
<name>A0A0N4T2W4_BRUPA</name>
<evidence type="ECO:0000313" key="8">
    <source>
        <dbReference type="WBParaSite" id="BPAG_0000254401-mRNA-1"/>
    </source>
</evidence>
<dbReference type="Pfam" id="PF00134">
    <property type="entry name" value="Cyclin_N"/>
    <property type="match status" value="1"/>
</dbReference>
<reference evidence="8" key="1">
    <citation type="submission" date="2017-02" db="UniProtKB">
        <authorList>
            <consortium name="WormBaseParasite"/>
        </authorList>
    </citation>
    <scope>IDENTIFICATION</scope>
</reference>
<dbReference type="InterPro" id="IPR036915">
    <property type="entry name" value="Cyclin-like_sf"/>
</dbReference>
<evidence type="ECO:0000256" key="3">
    <source>
        <dbReference type="SAM" id="MobiDB-lite"/>
    </source>
</evidence>
<dbReference type="SUPFAM" id="SSF47954">
    <property type="entry name" value="Cyclin-like"/>
    <property type="match status" value="1"/>
</dbReference>
<dbReference type="CDD" id="cd20557">
    <property type="entry name" value="CYCLIN_ScPCL1-like"/>
    <property type="match status" value="1"/>
</dbReference>
<dbReference type="STRING" id="6280.A0A0N4T2W4"/>
<evidence type="ECO:0000313" key="6">
    <source>
        <dbReference type="EMBL" id="VDN83700.1"/>
    </source>
</evidence>
<dbReference type="PANTHER" id="PTHR15615">
    <property type="match status" value="1"/>
</dbReference>
<dbReference type="GO" id="GO:0019901">
    <property type="term" value="F:protein kinase binding"/>
    <property type="evidence" value="ECO:0007669"/>
    <property type="project" value="InterPro"/>
</dbReference>
<feature type="region of interest" description="Disordered" evidence="3">
    <location>
        <begin position="21"/>
        <end position="42"/>
    </location>
</feature>
<evidence type="ECO:0000313" key="7">
    <source>
        <dbReference type="Proteomes" id="UP000278627"/>
    </source>
</evidence>
<organism evidence="8">
    <name type="scientific">Brugia pahangi</name>
    <name type="common">Filarial nematode worm</name>
    <dbReference type="NCBI Taxonomy" id="6280"/>
    <lineage>
        <taxon>Eukaryota</taxon>
        <taxon>Metazoa</taxon>
        <taxon>Ecdysozoa</taxon>
        <taxon>Nematoda</taxon>
        <taxon>Chromadorea</taxon>
        <taxon>Rhabditida</taxon>
        <taxon>Spirurina</taxon>
        <taxon>Spiruromorpha</taxon>
        <taxon>Filarioidea</taxon>
        <taxon>Onchocercidae</taxon>
        <taxon>Brugia</taxon>
    </lineage>
</organism>
<evidence type="ECO:0000256" key="4">
    <source>
        <dbReference type="SAM" id="Phobius"/>
    </source>
</evidence>
<dbReference type="Gene3D" id="1.10.472.10">
    <property type="entry name" value="Cyclin-like"/>
    <property type="match status" value="1"/>
</dbReference>